<dbReference type="EMBL" id="FOFD01000002">
    <property type="protein sequence ID" value="SEQ42979.1"/>
    <property type="molecule type" value="Genomic_DNA"/>
</dbReference>
<protein>
    <recommendedName>
        <fullName evidence="4">Restriction endonuclease</fullName>
    </recommendedName>
</protein>
<dbReference type="RefSeq" id="WP_090616397.1">
    <property type="nucleotide sequence ID" value="NZ_FOFD01000002.1"/>
</dbReference>
<evidence type="ECO:0008006" key="4">
    <source>
        <dbReference type="Google" id="ProtNLM"/>
    </source>
</evidence>
<proteinExistence type="predicted"/>
<feature type="region of interest" description="Disordered" evidence="1">
    <location>
        <begin position="209"/>
        <end position="331"/>
    </location>
</feature>
<sequence>MPSPDLQSFLARAAALVDSSPPTTRRETRAWLVEPFLETLGWELRAESCATDRLVDETRLEYVPRIDSVPALFVAVEGYEESLDESRANALRSAMAWTGVDRAIYTNGRHYLLLAGTTDVEYQAFRLSELANAESAMTEYARASIGRRLEHHTRTHVARQLAVERPRLVDSIVDLLTDATVQGDVYAGEFESATDRFIDKLVVAFTADGPERPATTGDVSIRFDESAIGGDGPQTSTGHTDSRAEPRGDDRSDDAIGSDAAETSTDRDHTESNPDATGADRPAATETTETDGSANPTAPNDESDRPDADGDGDADDEREHEERSRGGSADGEYVVRFFNDRGSIGAIGHSTPEGALVEAAEYLLERGLSGIEVPWSPTDADETILNAEPVHADGSPMGASAQLSNGLYLRTTGDVDDRADRVEALAARAGLRAMLTGDWDATE</sequence>
<keyword evidence="3" id="KW-1185">Reference proteome</keyword>
<name>A0A1H9FYU2_9EURY</name>
<dbReference type="AlphaFoldDB" id="A0A1H9FYU2"/>
<reference evidence="3" key="1">
    <citation type="submission" date="2016-10" db="EMBL/GenBank/DDBJ databases">
        <authorList>
            <person name="Varghese N."/>
            <person name="Submissions S."/>
        </authorList>
    </citation>
    <scope>NUCLEOTIDE SEQUENCE [LARGE SCALE GENOMIC DNA]</scope>
    <source>
        <strain evidence="3">DSM 25055</strain>
    </source>
</reference>
<dbReference type="Proteomes" id="UP000199114">
    <property type="component" value="Unassembled WGS sequence"/>
</dbReference>
<dbReference type="OrthoDB" id="330911at2157"/>
<evidence type="ECO:0000256" key="1">
    <source>
        <dbReference type="SAM" id="MobiDB-lite"/>
    </source>
</evidence>
<feature type="compositionally biased region" description="Acidic residues" evidence="1">
    <location>
        <begin position="309"/>
        <end position="319"/>
    </location>
</feature>
<gene>
    <name evidence="2" type="ORF">SAMN04489841_1718</name>
</gene>
<feature type="compositionally biased region" description="Polar residues" evidence="1">
    <location>
        <begin position="285"/>
        <end position="300"/>
    </location>
</feature>
<accession>A0A1H9FYU2</accession>
<dbReference type="STRING" id="1186196.SAMN04489841_1718"/>
<evidence type="ECO:0000313" key="2">
    <source>
        <dbReference type="EMBL" id="SEQ42979.1"/>
    </source>
</evidence>
<evidence type="ECO:0000313" key="3">
    <source>
        <dbReference type="Proteomes" id="UP000199114"/>
    </source>
</evidence>
<feature type="compositionally biased region" description="Basic and acidic residues" evidence="1">
    <location>
        <begin position="240"/>
        <end position="254"/>
    </location>
</feature>
<organism evidence="2 3">
    <name type="scientific">Natrinema salaciae</name>
    <dbReference type="NCBI Taxonomy" id="1186196"/>
    <lineage>
        <taxon>Archaea</taxon>
        <taxon>Methanobacteriati</taxon>
        <taxon>Methanobacteriota</taxon>
        <taxon>Stenosarchaea group</taxon>
        <taxon>Halobacteria</taxon>
        <taxon>Halobacteriales</taxon>
        <taxon>Natrialbaceae</taxon>
        <taxon>Natrinema</taxon>
    </lineage>
</organism>